<reference evidence="7" key="1">
    <citation type="submission" date="2016-10" db="EMBL/GenBank/DDBJ databases">
        <authorList>
            <person name="Varghese N."/>
            <person name="Submissions S."/>
        </authorList>
    </citation>
    <scope>NUCLEOTIDE SEQUENCE [LARGE SCALE GENOMIC DNA]</scope>
    <source>
        <strain evidence="7">CGMCC 1.3566</strain>
    </source>
</reference>
<evidence type="ECO:0000256" key="3">
    <source>
        <dbReference type="ARBA" id="ARBA00022777"/>
    </source>
</evidence>
<dbReference type="Gene3D" id="3.30.565.30">
    <property type="entry name" value="Sporulation initiation phosphotransferase B (SpoOB), C-terminal domain"/>
    <property type="match status" value="1"/>
</dbReference>
<keyword evidence="2 6" id="KW-0808">Transferase</keyword>
<evidence type="ECO:0000256" key="2">
    <source>
        <dbReference type="ARBA" id="ARBA00022679"/>
    </source>
</evidence>
<keyword evidence="3" id="KW-0418">Kinase</keyword>
<protein>
    <submittedName>
        <fullName evidence="6">Stage 0 sporulation protein B (Sporulation initiation phosphotransferase)</fullName>
    </submittedName>
</protein>
<dbReference type="InterPro" id="IPR016122">
    <property type="entry name" value="SpoOB_C"/>
</dbReference>
<organism evidence="6 7">
    <name type="scientific">Salinibacillus kushneri</name>
    <dbReference type="NCBI Taxonomy" id="237682"/>
    <lineage>
        <taxon>Bacteria</taxon>
        <taxon>Bacillati</taxon>
        <taxon>Bacillota</taxon>
        <taxon>Bacilli</taxon>
        <taxon>Bacillales</taxon>
        <taxon>Bacillaceae</taxon>
        <taxon>Salinibacillus</taxon>
    </lineage>
</organism>
<keyword evidence="1" id="KW-0597">Phosphoprotein</keyword>
<dbReference type="SUPFAM" id="SSF55890">
    <property type="entry name" value="Sporulation response regulatory protein Spo0B"/>
    <property type="match status" value="1"/>
</dbReference>
<evidence type="ECO:0000259" key="5">
    <source>
        <dbReference type="Pfam" id="PF14689"/>
    </source>
</evidence>
<evidence type="ECO:0000256" key="1">
    <source>
        <dbReference type="ARBA" id="ARBA00022553"/>
    </source>
</evidence>
<dbReference type="EMBL" id="FOHJ01000006">
    <property type="protein sequence ID" value="SET67731.1"/>
    <property type="molecule type" value="Genomic_DNA"/>
</dbReference>
<dbReference type="Gene3D" id="1.10.287.130">
    <property type="match status" value="1"/>
</dbReference>
<feature type="domain" description="SpoOB alpha-helical" evidence="5">
    <location>
        <begin position="4"/>
        <end position="56"/>
    </location>
</feature>
<name>A0A1I0GA29_9BACI</name>
<dbReference type="RefSeq" id="WP_093135425.1">
    <property type="nucleotide sequence ID" value="NZ_FOHJ01000006.1"/>
</dbReference>
<evidence type="ECO:0000313" key="7">
    <source>
        <dbReference type="Proteomes" id="UP000199095"/>
    </source>
</evidence>
<feature type="domain" description="Sporulation initiation phosphotransferase B C-terminal" evidence="4">
    <location>
        <begin position="59"/>
        <end position="160"/>
    </location>
</feature>
<dbReference type="InterPro" id="IPR037100">
    <property type="entry name" value="Spo0B_C_sf"/>
</dbReference>
<dbReference type="InterPro" id="IPR039506">
    <property type="entry name" value="SPOB_a"/>
</dbReference>
<proteinExistence type="predicted"/>
<dbReference type="Proteomes" id="UP000199095">
    <property type="component" value="Unassembled WGS sequence"/>
</dbReference>
<accession>A0A1I0GA29</accession>
<dbReference type="Pfam" id="PF14682">
    <property type="entry name" value="SPOB_ab"/>
    <property type="match status" value="1"/>
</dbReference>
<dbReference type="Pfam" id="PF14689">
    <property type="entry name" value="SPOB_a"/>
    <property type="match status" value="1"/>
</dbReference>
<dbReference type="InterPro" id="IPR016120">
    <property type="entry name" value="Sig_transdc_His_kin_SpoOB"/>
</dbReference>
<sequence>MKDEEVVDLLRHYRHDLLNHLQLIQGYAQMDKIEKVKENTNNLLNLMSQERKLSNLNGPAFTLWVLNFNSTYDLFRLSYKIELDYANLSSIDRTLVHTCEEMMEQLHKHVSNEQIYNGNLVLYKYNSYIKMKITFEGSFVKHHELKNNLLREPFVQNIEIDNYGLSIRLWLS</sequence>
<dbReference type="STRING" id="237682.SAMN05421676_106282"/>
<gene>
    <name evidence="6" type="ORF">SAMN05421676_106282</name>
</gene>
<dbReference type="AlphaFoldDB" id="A0A1I0GA29"/>
<keyword evidence="7" id="KW-1185">Reference proteome</keyword>
<dbReference type="GO" id="GO:0000155">
    <property type="term" value="F:phosphorelay sensor kinase activity"/>
    <property type="evidence" value="ECO:0007669"/>
    <property type="project" value="InterPro"/>
</dbReference>
<dbReference type="OrthoDB" id="2375606at2"/>
<evidence type="ECO:0000313" key="6">
    <source>
        <dbReference type="EMBL" id="SET67731.1"/>
    </source>
</evidence>
<evidence type="ECO:0000259" key="4">
    <source>
        <dbReference type="Pfam" id="PF14682"/>
    </source>
</evidence>